<dbReference type="OrthoDB" id="1293503at2759"/>
<dbReference type="EMBL" id="CAKOFQ010006990">
    <property type="protein sequence ID" value="CAH1986027.1"/>
    <property type="molecule type" value="Genomic_DNA"/>
</dbReference>
<accession>A0A9P0KX20</accession>
<dbReference type="AlphaFoldDB" id="A0A9P0KX20"/>
<reference evidence="1" key="1">
    <citation type="submission" date="2022-03" db="EMBL/GenBank/DDBJ databases">
        <authorList>
            <person name="Sayadi A."/>
        </authorList>
    </citation>
    <scope>NUCLEOTIDE SEQUENCE</scope>
</reference>
<keyword evidence="2" id="KW-1185">Reference proteome</keyword>
<comment type="caution">
    <text evidence="1">The sequence shown here is derived from an EMBL/GenBank/DDBJ whole genome shotgun (WGS) entry which is preliminary data.</text>
</comment>
<protein>
    <submittedName>
        <fullName evidence="1">Uncharacterized protein</fullName>
    </submittedName>
</protein>
<evidence type="ECO:0000313" key="1">
    <source>
        <dbReference type="EMBL" id="CAH1986027.1"/>
    </source>
</evidence>
<name>A0A9P0KX20_ACAOB</name>
<dbReference type="Proteomes" id="UP001152888">
    <property type="component" value="Unassembled WGS sequence"/>
</dbReference>
<gene>
    <name evidence="1" type="ORF">ACAOBT_LOCUS17008</name>
</gene>
<evidence type="ECO:0000313" key="2">
    <source>
        <dbReference type="Proteomes" id="UP001152888"/>
    </source>
</evidence>
<proteinExistence type="predicted"/>
<organism evidence="1 2">
    <name type="scientific">Acanthoscelides obtectus</name>
    <name type="common">Bean weevil</name>
    <name type="synonym">Bruchus obtectus</name>
    <dbReference type="NCBI Taxonomy" id="200917"/>
    <lineage>
        <taxon>Eukaryota</taxon>
        <taxon>Metazoa</taxon>
        <taxon>Ecdysozoa</taxon>
        <taxon>Arthropoda</taxon>
        <taxon>Hexapoda</taxon>
        <taxon>Insecta</taxon>
        <taxon>Pterygota</taxon>
        <taxon>Neoptera</taxon>
        <taxon>Endopterygota</taxon>
        <taxon>Coleoptera</taxon>
        <taxon>Polyphaga</taxon>
        <taxon>Cucujiformia</taxon>
        <taxon>Chrysomeloidea</taxon>
        <taxon>Chrysomelidae</taxon>
        <taxon>Bruchinae</taxon>
        <taxon>Bruchini</taxon>
        <taxon>Acanthoscelides</taxon>
    </lineage>
</organism>
<sequence>MDVDNVKLHVHSFKYMGSILEPNGRNEIEISARIGKVNNLYYAMSEGFINKKDVDENKNDSV</sequence>